<sequence>MAKPIQSRRGAAKYEKNPFLPDALSNSKTGTKRLSNKKGDKFMVVSESGETVAPAGFHEIIEVDKTKFVKLYINGVKAFQGLTSAGAKVFEVIYHAVQESPGSDRLYLHFMSVEQNITPISRATFFRGMAELIDKGFIAESVEPGMYFLNIDYLFNGNRLAFIKEYRITSMKETIENSVAKRDAADSAKRDSKTLDIFESSAE</sequence>
<evidence type="ECO:0008006" key="4">
    <source>
        <dbReference type="Google" id="ProtNLM"/>
    </source>
</evidence>
<reference evidence="2 3" key="1">
    <citation type="submission" date="2019-03" db="EMBL/GenBank/DDBJ databases">
        <title>Genomic Encyclopedia of Type Strains, Phase IV (KMG-IV): sequencing the most valuable type-strain genomes for metagenomic binning, comparative biology and taxonomic classification.</title>
        <authorList>
            <person name="Goeker M."/>
        </authorList>
    </citation>
    <scope>NUCLEOTIDE SEQUENCE [LARGE SCALE GENOMIC DNA]</scope>
    <source>
        <strain evidence="2 3">DSM 102852</strain>
    </source>
</reference>
<dbReference type="AlphaFoldDB" id="A0A4R6Y0N7"/>
<keyword evidence="3" id="KW-1185">Reference proteome</keyword>
<evidence type="ECO:0000313" key="3">
    <source>
        <dbReference type="Proteomes" id="UP000294480"/>
    </source>
</evidence>
<evidence type="ECO:0000313" key="2">
    <source>
        <dbReference type="EMBL" id="TDR27801.1"/>
    </source>
</evidence>
<protein>
    <recommendedName>
        <fullName evidence="4">Replication protein RepL</fullName>
    </recommendedName>
</protein>
<dbReference type="Proteomes" id="UP000294480">
    <property type="component" value="Unassembled WGS sequence"/>
</dbReference>
<accession>A0A4R6Y0N7</accession>
<proteinExistence type="predicted"/>
<comment type="caution">
    <text evidence="2">The sequence shown here is derived from an EMBL/GenBank/DDBJ whole genome shotgun (WGS) entry which is preliminary data.</text>
</comment>
<dbReference type="EMBL" id="SNZE01000038">
    <property type="protein sequence ID" value="TDR27801.1"/>
    <property type="molecule type" value="Genomic_DNA"/>
</dbReference>
<evidence type="ECO:0000256" key="1">
    <source>
        <dbReference type="SAM" id="MobiDB-lite"/>
    </source>
</evidence>
<dbReference type="OrthoDB" id="7924799at2"/>
<feature type="region of interest" description="Disordered" evidence="1">
    <location>
        <begin position="1"/>
        <end position="34"/>
    </location>
</feature>
<dbReference type="RefSeq" id="WP_133621558.1">
    <property type="nucleotide sequence ID" value="NZ_SNZE01000038.1"/>
</dbReference>
<gene>
    <name evidence="2" type="ORF">DFR44_1385</name>
</gene>
<name>A0A4R6Y0N7_9BURK</name>
<organism evidence="2 3">
    <name type="scientific">Hydromonas duriensis</name>
    <dbReference type="NCBI Taxonomy" id="1527608"/>
    <lineage>
        <taxon>Bacteria</taxon>
        <taxon>Pseudomonadati</taxon>
        <taxon>Pseudomonadota</taxon>
        <taxon>Betaproteobacteria</taxon>
        <taxon>Burkholderiales</taxon>
        <taxon>Burkholderiaceae</taxon>
        <taxon>Hydromonas</taxon>
    </lineage>
</organism>